<keyword evidence="11" id="KW-1185">Reference proteome</keyword>
<feature type="transmembrane region" description="Helical" evidence="9">
    <location>
        <begin position="424"/>
        <end position="447"/>
    </location>
</feature>
<reference evidence="11" key="1">
    <citation type="submission" date="2009-09" db="EMBL/GenBank/DDBJ databases">
        <title>The complete genome of Nakamurella multipartita DSM 44233.</title>
        <authorList>
            <consortium name="US DOE Joint Genome Institute (JGI-PGF)"/>
            <person name="Lucas S."/>
            <person name="Copeland A."/>
            <person name="Lapidus A."/>
            <person name="Glavina del Rio T."/>
            <person name="Dalin E."/>
            <person name="Tice H."/>
            <person name="Bruce D."/>
            <person name="Goodwin L."/>
            <person name="Pitluck S."/>
            <person name="Kyrpides N."/>
            <person name="Mavromatis K."/>
            <person name="Ivanova N."/>
            <person name="Ovchinnikova G."/>
            <person name="Sims D."/>
            <person name="Meincke L."/>
            <person name="Brettin T."/>
            <person name="Detter J.C."/>
            <person name="Han C."/>
            <person name="Larimer F."/>
            <person name="Land M."/>
            <person name="Hauser L."/>
            <person name="Markowitz V."/>
            <person name="Cheng J.-F."/>
            <person name="Hugenholtz P."/>
            <person name="Woyke T."/>
            <person name="Wu D."/>
            <person name="Klenk H.-P."/>
            <person name="Eisen J.A."/>
        </authorList>
    </citation>
    <scope>NUCLEOTIDE SEQUENCE [LARGE SCALE GENOMIC DNA]</scope>
    <source>
        <strain evidence="11">ATCC 700099 / DSM 44233 / CIP 104796 / JCM 9543 / NBRC 105858 / Y-104</strain>
    </source>
</reference>
<dbReference type="NCBIfam" id="TIGR03173">
    <property type="entry name" value="pbuX"/>
    <property type="match status" value="1"/>
</dbReference>
<evidence type="ECO:0000256" key="5">
    <source>
        <dbReference type="ARBA" id="ARBA00022692"/>
    </source>
</evidence>
<evidence type="ECO:0000313" key="10">
    <source>
        <dbReference type="EMBL" id="ACV76679.1"/>
    </source>
</evidence>
<sequence length="487" mass="49437">MAHQPESFAGQQGVELLPDGKHPVDEVLKPGPMILFGLQHVMSMYAGVVAVPFIVGSALGLSFADLSYLLAATLLVSGLATLLQTLGVKWIGAKLPIVQGTSFAAVASMIAVGASAGGGVDGLRAIFGSVLIAGLAGFLLSGVFARLLRFFPPVVTGSIITVIGISLLPVAMRWAGGGAGSADFGSISNITLAAITLGIILVIYRFLPGFFSRIAIIAGLVAGGVVAALMGKLDFSKVGQAQAFAISTPFHFGTPTFQVAAIISMVIVMLVIMTETTADLLAIGVVVGREADRKTVANGLRADCISTAASGGLLNGFPVSAFAQNVGLVALTGIRSRFVVAVSGGILLVLGLFPQVGAVVAALPLPVLGGAGLALFGTVAASGIRSLAAVKYDGNSNLVIVALAIAAGLTPIAVPEFYHSFPEWFQTIFDSGISASAVTAVTLNIFFNVLGRKDDAAPIFAESPAIGVSPDEQPGGHLPGDPRKGSH</sequence>
<evidence type="ECO:0000256" key="4">
    <source>
        <dbReference type="ARBA" id="ARBA00022475"/>
    </source>
</evidence>
<evidence type="ECO:0000256" key="9">
    <source>
        <dbReference type="SAM" id="Phobius"/>
    </source>
</evidence>
<feature type="transmembrane region" description="Helical" evidence="9">
    <location>
        <begin position="214"/>
        <end position="230"/>
    </location>
</feature>
<dbReference type="KEGG" id="nml:Namu_0249"/>
<dbReference type="PANTHER" id="PTHR42810:SF4">
    <property type="entry name" value="URIC ACID TRANSPORTER UACT"/>
    <property type="match status" value="1"/>
</dbReference>
<dbReference type="STRING" id="479431.Namu_0249"/>
<evidence type="ECO:0000256" key="2">
    <source>
        <dbReference type="ARBA" id="ARBA00008821"/>
    </source>
</evidence>
<dbReference type="InParanoid" id="C8XJZ6"/>
<dbReference type="Proteomes" id="UP000002218">
    <property type="component" value="Chromosome"/>
</dbReference>
<feature type="transmembrane region" description="Helical" evidence="9">
    <location>
        <begin position="69"/>
        <end position="91"/>
    </location>
</feature>
<evidence type="ECO:0000256" key="7">
    <source>
        <dbReference type="ARBA" id="ARBA00023136"/>
    </source>
</evidence>
<dbReference type="InterPro" id="IPR017588">
    <property type="entry name" value="UacT-like"/>
</dbReference>
<evidence type="ECO:0000256" key="1">
    <source>
        <dbReference type="ARBA" id="ARBA00004651"/>
    </source>
</evidence>
<keyword evidence="6 9" id="KW-1133">Transmembrane helix</keyword>
<dbReference type="HOGENOM" id="CLU_017959_8_2_11"/>
<gene>
    <name evidence="10" type="ordered locus">Namu_0249</name>
</gene>
<dbReference type="NCBIfam" id="NF037981">
    <property type="entry name" value="NCS2_1"/>
    <property type="match status" value="1"/>
</dbReference>
<feature type="transmembrane region" description="Helical" evidence="9">
    <location>
        <begin position="363"/>
        <end position="384"/>
    </location>
</feature>
<dbReference type="GO" id="GO:0042907">
    <property type="term" value="F:xanthine transmembrane transporter activity"/>
    <property type="evidence" value="ECO:0007669"/>
    <property type="project" value="TreeGrafter"/>
</dbReference>
<dbReference type="GO" id="GO:0005886">
    <property type="term" value="C:plasma membrane"/>
    <property type="evidence" value="ECO:0007669"/>
    <property type="project" value="UniProtKB-SubCell"/>
</dbReference>
<keyword evidence="3" id="KW-0813">Transport</keyword>
<dbReference type="Pfam" id="PF00860">
    <property type="entry name" value="Xan_ur_permease"/>
    <property type="match status" value="1"/>
</dbReference>
<dbReference type="PROSITE" id="PS01116">
    <property type="entry name" value="XANTH_URACIL_PERMASE"/>
    <property type="match status" value="1"/>
</dbReference>
<proteinExistence type="inferred from homology"/>
<feature type="transmembrane region" description="Helical" evidence="9">
    <location>
        <begin position="338"/>
        <end position="357"/>
    </location>
</feature>
<evidence type="ECO:0000256" key="3">
    <source>
        <dbReference type="ARBA" id="ARBA00022448"/>
    </source>
</evidence>
<comment type="subcellular location">
    <subcellularLocation>
        <location evidence="1">Cell membrane</location>
        <topology evidence="1">Multi-pass membrane protein</topology>
    </subcellularLocation>
</comment>
<dbReference type="RefSeq" id="WP_012814154.1">
    <property type="nucleotide sequence ID" value="NC_013235.1"/>
</dbReference>
<dbReference type="AlphaFoldDB" id="C8XJZ6"/>
<feature type="transmembrane region" description="Helical" evidence="9">
    <location>
        <begin position="126"/>
        <end position="147"/>
    </location>
</feature>
<accession>C8XJZ6</accession>
<dbReference type="InterPro" id="IPR006043">
    <property type="entry name" value="NCS2"/>
</dbReference>
<evidence type="ECO:0000256" key="8">
    <source>
        <dbReference type="SAM" id="MobiDB-lite"/>
    </source>
</evidence>
<evidence type="ECO:0000256" key="6">
    <source>
        <dbReference type="ARBA" id="ARBA00022989"/>
    </source>
</evidence>
<dbReference type="NCBIfam" id="TIGR00801">
    <property type="entry name" value="ncs2"/>
    <property type="match status" value="1"/>
</dbReference>
<feature type="region of interest" description="Disordered" evidence="8">
    <location>
        <begin position="464"/>
        <end position="487"/>
    </location>
</feature>
<reference evidence="10 11" key="2">
    <citation type="journal article" date="2010" name="Stand. Genomic Sci.">
        <title>Complete genome sequence of Nakamurella multipartita type strain (Y-104).</title>
        <authorList>
            <person name="Tice H."/>
            <person name="Mayilraj S."/>
            <person name="Sims D."/>
            <person name="Lapidus A."/>
            <person name="Nolan M."/>
            <person name="Lucas S."/>
            <person name="Glavina Del Rio T."/>
            <person name="Copeland A."/>
            <person name="Cheng J.F."/>
            <person name="Meincke L."/>
            <person name="Bruce D."/>
            <person name="Goodwin L."/>
            <person name="Pitluck S."/>
            <person name="Ivanova N."/>
            <person name="Mavromatis K."/>
            <person name="Ovchinnikova G."/>
            <person name="Pati A."/>
            <person name="Chen A."/>
            <person name="Palaniappan K."/>
            <person name="Land M."/>
            <person name="Hauser L."/>
            <person name="Chang Y.J."/>
            <person name="Jeffries C.D."/>
            <person name="Detter J.C."/>
            <person name="Brettin T."/>
            <person name="Rohde M."/>
            <person name="Goker M."/>
            <person name="Bristow J."/>
            <person name="Eisen J.A."/>
            <person name="Markowitz V."/>
            <person name="Hugenholtz P."/>
            <person name="Kyrpides N.C."/>
            <person name="Klenk H.P."/>
            <person name="Chen F."/>
        </authorList>
    </citation>
    <scope>NUCLEOTIDE SEQUENCE [LARGE SCALE GENOMIC DNA]</scope>
    <source>
        <strain evidence="11">ATCC 700099 / DSM 44233 / CIP 104796 / JCM 9543 / NBRC 105858 / Y-104</strain>
    </source>
</reference>
<feature type="transmembrane region" description="Helical" evidence="9">
    <location>
        <begin position="396"/>
        <end position="418"/>
    </location>
</feature>
<dbReference type="EMBL" id="CP001737">
    <property type="protein sequence ID" value="ACV76679.1"/>
    <property type="molecule type" value="Genomic_DNA"/>
</dbReference>
<dbReference type="InterPro" id="IPR006042">
    <property type="entry name" value="Xan_ur_permease"/>
</dbReference>
<feature type="transmembrane region" description="Helical" evidence="9">
    <location>
        <begin position="154"/>
        <end position="175"/>
    </location>
</feature>
<dbReference type="PANTHER" id="PTHR42810">
    <property type="entry name" value="PURINE PERMEASE C1399.01C-RELATED"/>
    <property type="match status" value="1"/>
</dbReference>
<protein>
    <submittedName>
        <fullName evidence="10">Xanthine permease</fullName>
    </submittedName>
</protein>
<dbReference type="eggNOG" id="COG2233">
    <property type="taxonomic scope" value="Bacteria"/>
</dbReference>
<evidence type="ECO:0000313" key="11">
    <source>
        <dbReference type="Proteomes" id="UP000002218"/>
    </source>
</evidence>
<keyword evidence="7 9" id="KW-0472">Membrane</keyword>
<keyword evidence="4" id="KW-1003">Cell membrane</keyword>
<feature type="transmembrane region" description="Helical" evidence="9">
    <location>
        <begin position="42"/>
        <end position="63"/>
    </location>
</feature>
<feature type="transmembrane region" description="Helical" evidence="9">
    <location>
        <begin position="250"/>
        <end position="272"/>
    </location>
</feature>
<organism evidence="10 11">
    <name type="scientific">Nakamurella multipartita (strain ATCC 700099 / DSM 44233 / CIP 104796 / JCM 9543 / NBRC 105858 / Y-104)</name>
    <name type="common">Microsphaera multipartita</name>
    <dbReference type="NCBI Taxonomy" id="479431"/>
    <lineage>
        <taxon>Bacteria</taxon>
        <taxon>Bacillati</taxon>
        <taxon>Actinomycetota</taxon>
        <taxon>Actinomycetes</taxon>
        <taxon>Nakamurellales</taxon>
        <taxon>Nakamurellaceae</taxon>
        <taxon>Nakamurella</taxon>
    </lineage>
</organism>
<name>C8XJZ6_NAKMY</name>
<feature type="transmembrane region" description="Helical" evidence="9">
    <location>
        <begin position="187"/>
        <end position="207"/>
    </location>
</feature>
<dbReference type="OrthoDB" id="9805749at2"/>
<comment type="similarity">
    <text evidence="2">Belongs to the nucleobase:cation symporter-2 (NCS2) (TC 2.A.40) family.</text>
</comment>
<keyword evidence="5 9" id="KW-0812">Transmembrane</keyword>